<protein>
    <recommendedName>
        <fullName evidence="2">SMP domain-containing protein</fullName>
    </recommendedName>
</protein>
<evidence type="ECO:0000256" key="1">
    <source>
        <dbReference type="SAM" id="MobiDB-lite"/>
    </source>
</evidence>
<feature type="domain" description="SMP" evidence="2">
    <location>
        <begin position="5"/>
        <end position="45"/>
    </location>
</feature>
<dbReference type="Pfam" id="PF04927">
    <property type="entry name" value="SMP"/>
    <property type="match status" value="1"/>
</dbReference>
<evidence type="ECO:0000259" key="2">
    <source>
        <dbReference type="Pfam" id="PF04927"/>
    </source>
</evidence>
<dbReference type="RefSeq" id="WP_185978155.1">
    <property type="nucleotide sequence ID" value="NZ_JACBGI020000010.1"/>
</dbReference>
<proteinExistence type="predicted"/>
<dbReference type="InterPro" id="IPR038213">
    <property type="entry name" value="IFI6/IFI27-like_sf"/>
</dbReference>
<evidence type="ECO:0000313" key="4">
    <source>
        <dbReference type="Proteomes" id="UP001193680"/>
    </source>
</evidence>
<comment type="caution">
    <text evidence="3">The sequence shown here is derived from an EMBL/GenBank/DDBJ whole genome shotgun (WGS) entry which is preliminary data.</text>
</comment>
<name>A0ABS0BY67_9GAMM</name>
<feature type="region of interest" description="Disordered" evidence="1">
    <location>
        <begin position="1"/>
        <end position="49"/>
    </location>
</feature>
<sequence length="49" mass="4864">MSKSKTPMTPAAAARIQSATAKANGGKTPKGSFAAKAQSAASKNNTKAK</sequence>
<dbReference type="Gene3D" id="6.10.110.10">
    <property type="match status" value="1"/>
</dbReference>
<dbReference type="EMBL" id="JACBGI020000010">
    <property type="protein sequence ID" value="MBF6058010.1"/>
    <property type="molecule type" value="Genomic_DNA"/>
</dbReference>
<reference evidence="3 4" key="1">
    <citation type="submission" date="2020-11" db="EMBL/GenBank/DDBJ databases">
        <title>Sulfur oxidizing isolate from Hospital Hole Sinkhole.</title>
        <authorList>
            <person name="Scott K.M."/>
        </authorList>
    </citation>
    <scope>NUCLEOTIDE SEQUENCE [LARGE SCALE GENOMIC DNA]</scope>
    <source>
        <strain evidence="3 4">HH1</strain>
    </source>
</reference>
<organism evidence="3 4">
    <name type="scientific">Thiomicrorhabdus heinhorstiae</name>
    <dbReference type="NCBI Taxonomy" id="2748010"/>
    <lineage>
        <taxon>Bacteria</taxon>
        <taxon>Pseudomonadati</taxon>
        <taxon>Pseudomonadota</taxon>
        <taxon>Gammaproteobacteria</taxon>
        <taxon>Thiotrichales</taxon>
        <taxon>Piscirickettsiaceae</taxon>
        <taxon>Thiomicrorhabdus</taxon>
    </lineage>
</organism>
<keyword evidence="4" id="KW-1185">Reference proteome</keyword>
<feature type="compositionally biased region" description="Low complexity" evidence="1">
    <location>
        <begin position="34"/>
        <end position="49"/>
    </location>
</feature>
<dbReference type="InterPro" id="IPR007011">
    <property type="entry name" value="LEA_SMP_dom"/>
</dbReference>
<dbReference type="Proteomes" id="UP001193680">
    <property type="component" value="Unassembled WGS sequence"/>
</dbReference>
<accession>A0ABS0BY67</accession>
<evidence type="ECO:0000313" key="3">
    <source>
        <dbReference type="EMBL" id="MBF6058010.1"/>
    </source>
</evidence>
<gene>
    <name evidence="3" type="ORF">H8792_006600</name>
</gene>